<evidence type="ECO:0008006" key="3">
    <source>
        <dbReference type="Google" id="ProtNLM"/>
    </source>
</evidence>
<dbReference type="RefSeq" id="WP_187528534.1">
    <property type="nucleotide sequence ID" value="NZ_CP060724.1"/>
</dbReference>
<organism evidence="1 2">
    <name type="scientific">Weissella diestrammenae</name>
    <dbReference type="NCBI Taxonomy" id="1162633"/>
    <lineage>
        <taxon>Bacteria</taxon>
        <taxon>Bacillati</taxon>
        <taxon>Bacillota</taxon>
        <taxon>Bacilli</taxon>
        <taxon>Lactobacillales</taxon>
        <taxon>Lactobacillaceae</taxon>
        <taxon>Weissella</taxon>
    </lineage>
</organism>
<reference evidence="1 2" key="1">
    <citation type="submission" date="2020-08" db="EMBL/GenBank/DDBJ databases">
        <title>Genome sequence of Weissella diestrammenae KACC 16890T.</title>
        <authorList>
            <person name="Hyun D.-W."/>
            <person name="Bae J.-W."/>
        </authorList>
    </citation>
    <scope>NUCLEOTIDE SEQUENCE [LARGE SCALE GENOMIC DNA]</scope>
    <source>
        <strain evidence="1 2">KACC 16890</strain>
    </source>
</reference>
<proteinExistence type="predicted"/>
<evidence type="ECO:0000313" key="2">
    <source>
        <dbReference type="Proteomes" id="UP000515800"/>
    </source>
</evidence>
<gene>
    <name evidence="1" type="ORF">H9L19_04555</name>
</gene>
<protein>
    <recommendedName>
        <fullName evidence="3">PH domain-containing protein</fullName>
    </recommendedName>
</protein>
<dbReference type="EMBL" id="CP060724">
    <property type="protein sequence ID" value="QNN74699.1"/>
    <property type="molecule type" value="Genomic_DNA"/>
</dbReference>
<dbReference type="AlphaFoldDB" id="A0A7G9T3M4"/>
<evidence type="ECO:0000313" key="1">
    <source>
        <dbReference type="EMBL" id="QNN74699.1"/>
    </source>
</evidence>
<accession>A0A7G9T3M4</accession>
<dbReference type="Proteomes" id="UP000515800">
    <property type="component" value="Chromosome"/>
</dbReference>
<sequence length="202" mass="22459">MKTRSSRYEKSESTYSTEKVVALAEKLGFSYPLWRSVFFGQKLELRKVADPTVLDHEEKILDMAPVRFNGAKALLVVTDVAVHILNYGLFGKVGANNETVYWSRIIGSNPTHHLIRGEIELNTGTANENDYHLTHVWHGDLDRVTQTIHHQLQLVNQTNHKAAAQSETAISLAEQLAQINAAVANGTITSEDAARAKDKLLS</sequence>
<dbReference type="KEGG" id="wdi:H9L19_04555"/>
<name>A0A7G9T3M4_9LACO</name>
<keyword evidence="2" id="KW-1185">Reference proteome</keyword>